<dbReference type="KEGG" id="dea:FPZ08_13510"/>
<dbReference type="SUPFAM" id="SSF53850">
    <property type="entry name" value="Periplasmic binding protein-like II"/>
    <property type="match status" value="1"/>
</dbReference>
<dbReference type="InterPro" id="IPR015168">
    <property type="entry name" value="SsuA/THI5"/>
</dbReference>
<organism evidence="6 7">
    <name type="scientific">Devosia ginsengisoli</name>
    <dbReference type="NCBI Taxonomy" id="400770"/>
    <lineage>
        <taxon>Bacteria</taxon>
        <taxon>Pseudomonadati</taxon>
        <taxon>Pseudomonadota</taxon>
        <taxon>Alphaproteobacteria</taxon>
        <taxon>Hyphomicrobiales</taxon>
        <taxon>Devosiaceae</taxon>
        <taxon>Devosia</taxon>
    </lineage>
</organism>
<keyword evidence="7" id="KW-1185">Reference proteome</keyword>
<protein>
    <submittedName>
        <fullName evidence="6">ABC transporter substrate-binding protein</fullName>
    </submittedName>
</protein>
<feature type="domain" description="SsuA/THI5-like" evidence="5">
    <location>
        <begin position="40"/>
        <end position="244"/>
    </location>
</feature>
<dbReference type="Gene3D" id="3.40.190.10">
    <property type="entry name" value="Periplasmic binding protein-like II"/>
    <property type="match status" value="2"/>
</dbReference>
<feature type="chain" id="PRO_5022746696" evidence="4">
    <location>
        <begin position="22"/>
        <end position="325"/>
    </location>
</feature>
<dbReference type="OrthoDB" id="7375392at2"/>
<sequence length="325" mass="34165">MKKRAGLAAAAILVTTGLAQAQSLEPFRYGTVATKGDAGFVYMGAEDGFDNSFGLDIDMQSFKGDSILLRGLLAGELDAYIGNPGGPMIAASKGADIKIIACPWPGLTYALFTKPEITSVDQLAGGTIGVSAPGSLPDLFSRAVVKSAGIPLDAVNFTVAGSDAERIAAVSADLITAAPSSSEFNAKAPELGLHMLVHARDVVPEYVRFCIMTRGDIVRDSPDYIASFLAAQLKGFSFALQNKEATLALSYDKAELPPEDEAPVMIYDEVVEFGAVDPEMTVDVEKLKWLSDLLGETGNMDAGFDPATMVDTSVLEDAKALLAAQ</sequence>
<dbReference type="Pfam" id="PF09084">
    <property type="entry name" value="NMT1"/>
    <property type="match status" value="1"/>
</dbReference>
<dbReference type="RefSeq" id="WP_146290500.1">
    <property type="nucleotide sequence ID" value="NZ_CP042304.1"/>
</dbReference>
<reference evidence="6 7" key="1">
    <citation type="submission" date="2019-07" db="EMBL/GenBank/DDBJ databases">
        <title>Full genome sequence of Devosia sp. Gsoil 520.</title>
        <authorList>
            <person name="Im W.-T."/>
        </authorList>
    </citation>
    <scope>NUCLEOTIDE SEQUENCE [LARGE SCALE GENOMIC DNA]</scope>
    <source>
        <strain evidence="6 7">Gsoil 520</strain>
    </source>
</reference>
<comment type="similarity">
    <text evidence="2">Belongs to the bacterial solute-binding protein SsuA/TauA family.</text>
</comment>
<keyword evidence="3 4" id="KW-0732">Signal</keyword>
<dbReference type="EMBL" id="CP042304">
    <property type="protein sequence ID" value="QDZ11682.1"/>
    <property type="molecule type" value="Genomic_DNA"/>
</dbReference>
<gene>
    <name evidence="6" type="ORF">FPZ08_13510</name>
</gene>
<dbReference type="GO" id="GO:0042597">
    <property type="term" value="C:periplasmic space"/>
    <property type="evidence" value="ECO:0007669"/>
    <property type="project" value="UniProtKB-SubCell"/>
</dbReference>
<proteinExistence type="inferred from homology"/>
<evidence type="ECO:0000313" key="7">
    <source>
        <dbReference type="Proteomes" id="UP000315364"/>
    </source>
</evidence>
<evidence type="ECO:0000259" key="5">
    <source>
        <dbReference type="Pfam" id="PF09084"/>
    </source>
</evidence>
<evidence type="ECO:0000256" key="3">
    <source>
        <dbReference type="ARBA" id="ARBA00022729"/>
    </source>
</evidence>
<evidence type="ECO:0000256" key="1">
    <source>
        <dbReference type="ARBA" id="ARBA00004418"/>
    </source>
</evidence>
<dbReference type="PANTHER" id="PTHR30024:SF47">
    <property type="entry name" value="TAURINE-BINDING PERIPLASMIC PROTEIN"/>
    <property type="match status" value="1"/>
</dbReference>
<evidence type="ECO:0000256" key="4">
    <source>
        <dbReference type="SAM" id="SignalP"/>
    </source>
</evidence>
<name>A0A5B8LW55_9HYPH</name>
<dbReference type="PANTHER" id="PTHR30024">
    <property type="entry name" value="ALIPHATIC SULFONATES-BINDING PROTEIN-RELATED"/>
    <property type="match status" value="1"/>
</dbReference>
<dbReference type="Proteomes" id="UP000315364">
    <property type="component" value="Chromosome"/>
</dbReference>
<dbReference type="AlphaFoldDB" id="A0A5B8LW55"/>
<accession>A0A5B8LW55</accession>
<comment type="subcellular location">
    <subcellularLocation>
        <location evidence="1">Periplasm</location>
    </subcellularLocation>
</comment>
<evidence type="ECO:0000313" key="6">
    <source>
        <dbReference type="EMBL" id="QDZ11682.1"/>
    </source>
</evidence>
<feature type="signal peptide" evidence="4">
    <location>
        <begin position="1"/>
        <end position="21"/>
    </location>
</feature>
<evidence type="ECO:0000256" key="2">
    <source>
        <dbReference type="ARBA" id="ARBA00010742"/>
    </source>
</evidence>